<dbReference type="EMBL" id="LAZR01060135">
    <property type="protein sequence ID" value="KKK66310.1"/>
    <property type="molecule type" value="Genomic_DNA"/>
</dbReference>
<reference evidence="2" key="1">
    <citation type="journal article" date="2015" name="Nature">
        <title>Complex archaea that bridge the gap between prokaryotes and eukaryotes.</title>
        <authorList>
            <person name="Spang A."/>
            <person name="Saw J.H."/>
            <person name="Jorgensen S.L."/>
            <person name="Zaremba-Niedzwiedzka K."/>
            <person name="Martijn J."/>
            <person name="Lind A.E."/>
            <person name="van Eijk R."/>
            <person name="Schleper C."/>
            <person name="Guy L."/>
            <person name="Ettema T.J."/>
        </authorList>
    </citation>
    <scope>NUCLEOTIDE SEQUENCE</scope>
</reference>
<feature type="non-terminal residue" evidence="2">
    <location>
        <position position="58"/>
    </location>
</feature>
<proteinExistence type="predicted"/>
<dbReference type="AlphaFoldDB" id="A0A0F8XYE7"/>
<protein>
    <submittedName>
        <fullName evidence="2">Uncharacterized protein</fullName>
    </submittedName>
</protein>
<keyword evidence="1" id="KW-0472">Membrane</keyword>
<organism evidence="2">
    <name type="scientific">marine sediment metagenome</name>
    <dbReference type="NCBI Taxonomy" id="412755"/>
    <lineage>
        <taxon>unclassified sequences</taxon>
        <taxon>metagenomes</taxon>
        <taxon>ecological metagenomes</taxon>
    </lineage>
</organism>
<evidence type="ECO:0000313" key="2">
    <source>
        <dbReference type="EMBL" id="KKK66310.1"/>
    </source>
</evidence>
<sequence length="58" mass="6408">MATREEVLSGPTLEEAPRALWWQLLAAIVMFMRRKPLGAFGALILILTVVVAVFSPLI</sequence>
<keyword evidence="1" id="KW-0812">Transmembrane</keyword>
<name>A0A0F8XYE7_9ZZZZ</name>
<feature type="transmembrane region" description="Helical" evidence="1">
    <location>
        <begin position="37"/>
        <end position="57"/>
    </location>
</feature>
<accession>A0A0F8XYE7</accession>
<keyword evidence="1" id="KW-1133">Transmembrane helix</keyword>
<evidence type="ECO:0000256" key="1">
    <source>
        <dbReference type="SAM" id="Phobius"/>
    </source>
</evidence>
<gene>
    <name evidence="2" type="ORF">LCGC14_2965380</name>
</gene>
<comment type="caution">
    <text evidence="2">The sequence shown here is derived from an EMBL/GenBank/DDBJ whole genome shotgun (WGS) entry which is preliminary data.</text>
</comment>